<organism evidence="4 5">
    <name type="scientific">Nicotiana attenuata</name>
    <name type="common">Coyote tobacco</name>
    <dbReference type="NCBI Taxonomy" id="49451"/>
    <lineage>
        <taxon>Eukaryota</taxon>
        <taxon>Viridiplantae</taxon>
        <taxon>Streptophyta</taxon>
        <taxon>Embryophyta</taxon>
        <taxon>Tracheophyta</taxon>
        <taxon>Spermatophyta</taxon>
        <taxon>Magnoliopsida</taxon>
        <taxon>eudicotyledons</taxon>
        <taxon>Gunneridae</taxon>
        <taxon>Pentapetalae</taxon>
        <taxon>asterids</taxon>
        <taxon>lamiids</taxon>
        <taxon>Solanales</taxon>
        <taxon>Solanaceae</taxon>
        <taxon>Nicotianoideae</taxon>
        <taxon>Nicotianeae</taxon>
        <taxon>Nicotiana</taxon>
    </lineage>
</organism>
<evidence type="ECO:0000256" key="1">
    <source>
        <dbReference type="ARBA" id="ARBA00009861"/>
    </source>
</evidence>
<accession>A0A1J6IBI0</accession>
<dbReference type="Gramene" id="OIS96330">
    <property type="protein sequence ID" value="OIS96330"/>
    <property type="gene ID" value="A4A49_11979"/>
</dbReference>
<dbReference type="Gene3D" id="3.30.559.10">
    <property type="entry name" value="Chloramphenicol acetyltransferase-like domain"/>
    <property type="match status" value="2"/>
</dbReference>
<dbReference type="STRING" id="49451.A0A1J6IBI0"/>
<name>A0A1J6IBI0_NICAT</name>
<dbReference type="SMR" id="A0A1J6IBI0"/>
<dbReference type="OrthoDB" id="1255517at2759"/>
<dbReference type="InterPro" id="IPR023213">
    <property type="entry name" value="CAT-like_dom_sf"/>
</dbReference>
<dbReference type="EMBL" id="MJEQ01037194">
    <property type="protein sequence ID" value="OIS96330.1"/>
    <property type="molecule type" value="Genomic_DNA"/>
</dbReference>
<dbReference type="AlphaFoldDB" id="A0A1J6IBI0"/>
<reference evidence="4" key="1">
    <citation type="submission" date="2016-11" db="EMBL/GenBank/DDBJ databases">
        <title>The genome of Nicotiana attenuata.</title>
        <authorList>
            <person name="Xu S."/>
            <person name="Brockmoeller T."/>
            <person name="Gaquerel E."/>
            <person name="Navarro A."/>
            <person name="Kuhl H."/>
            <person name="Gase K."/>
            <person name="Ling Z."/>
            <person name="Zhou W."/>
            <person name="Kreitzer C."/>
            <person name="Stanke M."/>
            <person name="Tang H."/>
            <person name="Lyons E."/>
            <person name="Pandey P."/>
            <person name="Pandey S.P."/>
            <person name="Timmermann B."/>
            <person name="Baldwin I.T."/>
        </authorList>
    </citation>
    <scope>NUCLEOTIDE SEQUENCE [LARGE SCALE GENOMIC DNA]</scope>
    <source>
        <strain evidence="4">UT</strain>
    </source>
</reference>
<evidence type="ECO:0000313" key="5">
    <source>
        <dbReference type="Proteomes" id="UP000187609"/>
    </source>
</evidence>
<dbReference type="OMA" id="RVEMIIA"/>
<keyword evidence="3" id="KW-0012">Acyltransferase</keyword>
<protein>
    <submittedName>
        <fullName evidence="4">Pelargonidin 3-o-(6-caffeoylglucoside) 5-o-(6-o-malonylglucoside) 4'''-malonyltransferase</fullName>
    </submittedName>
</protein>
<comment type="caution">
    <text evidence="4">The sequence shown here is derived from an EMBL/GenBank/DDBJ whole genome shotgun (WGS) entry which is preliminary data.</text>
</comment>
<sequence length="454" mass="51744">MIFQKETMEVEILSTKLIKPSSPTPNQLQNYKLSFFDQIADEAHLPLVLFYPPSDNNTNKNTTAEEQLEQSLSRILTHVYPVAGRFTEDNSSINCLDQGVKFIKAKVNCKLNDFLEKAHKDVNLALSCWPQDTWDVDETNLFITPITIVQVTKFNCGGMALSMSHAHTAMDGFTTFTLVHEWSKVCKLGIPTEKIKFLSFNLAKIFPPRDVSKILLPRVPQENRMDAKLVAKKLYINQDSISRLREELTKSTDSGALCFKPSRVEMIIALLWRALIRASEKQHGHLRRSIMGIPINLRTKLISLPQVEKSFGNLVIDAPVKFVPEEIPNMELHNFVKLIRDTVTKTITACDKNSPDDVVSALANIYNESFLAQEWGGNEKVDMFTSSSLCRFPIQEADFGWGKPCLMHFGSRHNQYCWLYDAECGNGICVQVDLKENNMHLFECDQDIKHFFKF</sequence>
<dbReference type="GeneID" id="109235639"/>
<gene>
    <name evidence="4" type="primary">5MAT2_2</name>
    <name evidence="4" type="ORF">A4A49_11979</name>
</gene>
<evidence type="ECO:0000313" key="4">
    <source>
        <dbReference type="EMBL" id="OIS96330.1"/>
    </source>
</evidence>
<dbReference type="KEGG" id="nau:109235639"/>
<dbReference type="Pfam" id="PF02458">
    <property type="entry name" value="Transferase"/>
    <property type="match status" value="1"/>
</dbReference>
<dbReference type="Proteomes" id="UP000187609">
    <property type="component" value="Unassembled WGS sequence"/>
</dbReference>
<dbReference type="PANTHER" id="PTHR31623">
    <property type="entry name" value="F21J9.9"/>
    <property type="match status" value="1"/>
</dbReference>
<evidence type="ECO:0000256" key="3">
    <source>
        <dbReference type="ARBA" id="ARBA00023315"/>
    </source>
</evidence>
<dbReference type="GO" id="GO:0016746">
    <property type="term" value="F:acyltransferase activity"/>
    <property type="evidence" value="ECO:0007669"/>
    <property type="project" value="UniProtKB-KW"/>
</dbReference>
<keyword evidence="5" id="KW-1185">Reference proteome</keyword>
<comment type="similarity">
    <text evidence="1">Belongs to the plant acyltransferase family.</text>
</comment>
<keyword evidence="2" id="KW-0808">Transferase</keyword>
<dbReference type="PANTHER" id="PTHR31623:SF61">
    <property type="entry name" value="ACETYL-COA-BENZYLALCOHOL ACETYLTRANSFERASE-LIKE"/>
    <property type="match status" value="1"/>
</dbReference>
<evidence type="ECO:0000256" key="2">
    <source>
        <dbReference type="ARBA" id="ARBA00022679"/>
    </source>
</evidence>
<proteinExistence type="inferred from homology"/>